<evidence type="ECO:0000256" key="2">
    <source>
        <dbReference type="ARBA" id="ARBA00004613"/>
    </source>
</evidence>
<dbReference type="InterPro" id="IPR015679">
    <property type="entry name" value="PLipase_D_fam"/>
</dbReference>
<dbReference type="Proteomes" id="UP000576821">
    <property type="component" value="Unassembled WGS sequence"/>
</dbReference>
<proteinExistence type="predicted"/>
<accession>A0A846MDL9</accession>
<keyword evidence="12" id="KW-1185">Reference proteome</keyword>
<dbReference type="CDD" id="cd09140">
    <property type="entry name" value="PLDc_vPLD1_2_like_bac_1"/>
    <property type="match status" value="1"/>
</dbReference>
<keyword evidence="6" id="KW-0378">Hydrolase</keyword>
<dbReference type="EMBL" id="JAASQR010000001">
    <property type="protein sequence ID" value="NIJ15875.1"/>
    <property type="molecule type" value="Genomic_DNA"/>
</dbReference>
<reference evidence="11 12" key="1">
    <citation type="submission" date="2020-03" db="EMBL/GenBank/DDBJ databases">
        <title>Genomic Encyclopedia of Type Strains, Phase IV (KMG-IV): sequencing the most valuable type-strain genomes for metagenomic binning, comparative biology and taxonomic classification.</title>
        <authorList>
            <person name="Goeker M."/>
        </authorList>
    </citation>
    <scope>NUCLEOTIDE SEQUENCE [LARGE SCALE GENOMIC DNA]</scope>
    <source>
        <strain evidence="11 12">DSM 21299</strain>
    </source>
</reference>
<evidence type="ECO:0000256" key="1">
    <source>
        <dbReference type="ARBA" id="ARBA00003145"/>
    </source>
</evidence>
<dbReference type="PROSITE" id="PS50035">
    <property type="entry name" value="PLD"/>
    <property type="match status" value="2"/>
</dbReference>
<dbReference type="PANTHER" id="PTHR18896">
    <property type="entry name" value="PHOSPHOLIPASE D"/>
    <property type="match status" value="1"/>
</dbReference>
<evidence type="ECO:0000313" key="11">
    <source>
        <dbReference type="EMBL" id="NIJ15875.1"/>
    </source>
</evidence>
<dbReference type="AlphaFoldDB" id="A0A846MDL9"/>
<dbReference type="Pfam" id="PF13091">
    <property type="entry name" value="PLDc_2"/>
    <property type="match status" value="1"/>
</dbReference>
<dbReference type="GO" id="GO:0004630">
    <property type="term" value="F:phospholipase D activity"/>
    <property type="evidence" value="ECO:0007669"/>
    <property type="project" value="UniProtKB-EC"/>
</dbReference>
<evidence type="ECO:0000256" key="8">
    <source>
        <dbReference type="ARBA" id="ARBA00029594"/>
    </source>
</evidence>
<evidence type="ECO:0000256" key="6">
    <source>
        <dbReference type="ARBA" id="ARBA00022801"/>
    </source>
</evidence>
<feature type="domain" description="PLD phosphodiesterase" evidence="10">
    <location>
        <begin position="341"/>
        <end position="368"/>
    </location>
</feature>
<evidence type="ECO:0000256" key="5">
    <source>
        <dbReference type="ARBA" id="ARBA00022737"/>
    </source>
</evidence>
<dbReference type="SUPFAM" id="SSF56024">
    <property type="entry name" value="Phospholipase D/nuclease"/>
    <property type="match status" value="2"/>
</dbReference>
<dbReference type="InterPro" id="IPR025202">
    <property type="entry name" value="PLD-like_dom"/>
</dbReference>
<dbReference type="CDD" id="cd09143">
    <property type="entry name" value="PLDc_vPLD1_2_like_bac_2"/>
    <property type="match status" value="1"/>
</dbReference>
<keyword evidence="5" id="KW-0677">Repeat</keyword>
<dbReference type="InterPro" id="IPR001736">
    <property type="entry name" value="PLipase_D/transphosphatidylase"/>
</dbReference>
<comment type="function">
    <text evidence="1">Could be a virulence factor.</text>
</comment>
<feature type="domain" description="PLD phosphodiesterase" evidence="10">
    <location>
        <begin position="127"/>
        <end position="154"/>
    </location>
</feature>
<dbReference type="Gene3D" id="3.30.870.10">
    <property type="entry name" value="Endonuclease Chain A"/>
    <property type="match status" value="2"/>
</dbReference>
<evidence type="ECO:0000313" key="12">
    <source>
        <dbReference type="Proteomes" id="UP000576821"/>
    </source>
</evidence>
<evidence type="ECO:0000256" key="9">
    <source>
        <dbReference type="SAM" id="MobiDB-lite"/>
    </source>
</evidence>
<dbReference type="GO" id="GO:0005576">
    <property type="term" value="C:extracellular region"/>
    <property type="evidence" value="ECO:0007669"/>
    <property type="project" value="UniProtKB-SubCell"/>
</dbReference>
<name>A0A846MDL9_9SPHN</name>
<organism evidence="11 12">
    <name type="scientific">Sphingobium vermicomposti</name>
    <dbReference type="NCBI Taxonomy" id="529005"/>
    <lineage>
        <taxon>Bacteria</taxon>
        <taxon>Pseudomonadati</taxon>
        <taxon>Pseudomonadota</taxon>
        <taxon>Alphaproteobacteria</taxon>
        <taxon>Sphingomonadales</taxon>
        <taxon>Sphingomonadaceae</taxon>
        <taxon>Sphingobium</taxon>
    </lineage>
</organism>
<dbReference type="RefSeq" id="WP_167302483.1">
    <property type="nucleotide sequence ID" value="NZ_JAASQR010000001.1"/>
</dbReference>
<keyword evidence="4" id="KW-0964">Secreted</keyword>
<dbReference type="SMART" id="SM00155">
    <property type="entry name" value="PLDc"/>
    <property type="match status" value="2"/>
</dbReference>
<evidence type="ECO:0000259" key="10">
    <source>
        <dbReference type="PROSITE" id="PS50035"/>
    </source>
</evidence>
<comment type="caution">
    <text evidence="11">The sequence shown here is derived from an EMBL/GenBank/DDBJ whole genome shotgun (WGS) entry which is preliminary data.</text>
</comment>
<keyword evidence="7" id="KW-0443">Lipid metabolism</keyword>
<gene>
    <name evidence="11" type="ORF">FHS54_000824</name>
</gene>
<feature type="compositionally biased region" description="Basic and acidic residues" evidence="9">
    <location>
        <begin position="158"/>
        <end position="172"/>
    </location>
</feature>
<protein>
    <recommendedName>
        <fullName evidence="3">Phospholipase D</fullName>
    </recommendedName>
    <alternativeName>
        <fullName evidence="8">Choline phosphatase</fullName>
    </alternativeName>
</protein>
<feature type="region of interest" description="Disordered" evidence="9">
    <location>
        <begin position="158"/>
        <end position="179"/>
    </location>
</feature>
<comment type="subcellular location">
    <subcellularLocation>
        <location evidence="2">Secreted</location>
    </subcellularLocation>
</comment>
<sequence>MTAPRESDDCWRIARAERASVIIDAECYFRHARAAMMKAKRRIMLIGWDFDAAISLIRQDEAKDDAPVIIGDFISWLVEQTPELEIFLLRWDVGAMKSMVQPTNLFTTVKWMTHKRIRVKLDSHHPPAASHHQKIVVIDDCFAFCGGIDMTADRWDTRHHRDADPNRRHPDGDPYGPWHDATTALQGDVAMVLGDHARARWSKAGGGELARIEGEHDCWPEALPVQFEKVDVAISRSAPEMDDQQPVLEIERLYLNQIASAKRSIYAESQYFASRRIAEALAARLGEPDGPDIVIINPEQADGWLEQQAMDTARARLVEALRARDIHGRLRIYHPFTVRGEPIYVHAKILIVDDRVIRVGSSNMNNRSLRLDTECDVTIDASLPANAGQEATILSIRDDLIAEHLDLPVERVAAVIAERGLVAGIEELRDKPGRTLRPYVTPDLNDVQTWLADHEVLDPEGPDEMLEPMNQRGLFRRMKLWS</sequence>
<dbReference type="PANTHER" id="PTHR18896:SF60">
    <property type="entry name" value="PHOSPHOLIPASE D"/>
    <property type="match status" value="1"/>
</dbReference>
<evidence type="ECO:0000256" key="4">
    <source>
        <dbReference type="ARBA" id="ARBA00022525"/>
    </source>
</evidence>
<evidence type="ECO:0000256" key="3">
    <source>
        <dbReference type="ARBA" id="ARBA00018392"/>
    </source>
</evidence>
<evidence type="ECO:0000256" key="7">
    <source>
        <dbReference type="ARBA" id="ARBA00023098"/>
    </source>
</evidence>
<dbReference type="GO" id="GO:0009395">
    <property type="term" value="P:phospholipid catabolic process"/>
    <property type="evidence" value="ECO:0007669"/>
    <property type="project" value="TreeGrafter"/>
</dbReference>